<dbReference type="GeneID" id="67443064"/>
<accession>A0ABX8XFJ0</accession>
<feature type="compositionally biased region" description="Basic and acidic residues" evidence="1">
    <location>
        <begin position="67"/>
        <end position="82"/>
    </location>
</feature>
<name>A0ABX8XFJ0_SHEPU</name>
<feature type="region of interest" description="Disordered" evidence="1">
    <location>
        <begin position="63"/>
        <end position="90"/>
    </location>
</feature>
<evidence type="ECO:0000313" key="3">
    <source>
        <dbReference type="Proteomes" id="UP000827084"/>
    </source>
</evidence>
<protein>
    <submittedName>
        <fullName evidence="2">FlxA-like family protein</fullName>
    </submittedName>
</protein>
<dbReference type="Pfam" id="PF14282">
    <property type="entry name" value="FlxA"/>
    <property type="match status" value="1"/>
</dbReference>
<keyword evidence="3" id="KW-1185">Reference proteome</keyword>
<organism evidence="2 3">
    <name type="scientific">Shewanella putrefaciens</name>
    <name type="common">Pseudomonas putrefaciens</name>
    <dbReference type="NCBI Taxonomy" id="24"/>
    <lineage>
        <taxon>Bacteria</taxon>
        <taxon>Pseudomonadati</taxon>
        <taxon>Pseudomonadota</taxon>
        <taxon>Gammaproteobacteria</taxon>
        <taxon>Alteromonadales</taxon>
        <taxon>Shewanellaceae</taxon>
        <taxon>Shewanella</taxon>
    </lineage>
</organism>
<gene>
    <name evidence="2" type="ORF">K3G22_07350</name>
</gene>
<feature type="region of interest" description="Disordered" evidence="1">
    <location>
        <begin position="29"/>
        <end position="50"/>
    </location>
</feature>
<reference evidence="2 3" key="1">
    <citation type="submission" date="2021-08" db="EMBL/GenBank/DDBJ databases">
        <title>Shewanella putrefaciens YZ-J, complete genome.</title>
        <authorList>
            <person name="Yi Z."/>
        </authorList>
    </citation>
    <scope>NUCLEOTIDE SEQUENCE [LARGE SCALE GENOMIC DNA]</scope>
    <source>
        <strain evidence="2 3">YZ-J</strain>
    </source>
</reference>
<feature type="compositionally biased region" description="Low complexity" evidence="1">
    <location>
        <begin position="29"/>
        <end position="42"/>
    </location>
</feature>
<evidence type="ECO:0000256" key="1">
    <source>
        <dbReference type="SAM" id="MobiDB-lite"/>
    </source>
</evidence>
<dbReference type="EMBL" id="CP080635">
    <property type="protein sequence ID" value="QYX74215.1"/>
    <property type="molecule type" value="Genomic_DNA"/>
</dbReference>
<dbReference type="Proteomes" id="UP000827084">
    <property type="component" value="Chromosome"/>
</dbReference>
<proteinExistence type="predicted"/>
<evidence type="ECO:0000313" key="2">
    <source>
        <dbReference type="EMBL" id="QYX74215.1"/>
    </source>
</evidence>
<sequence>MNINGLNNAASGTIFKPVSSAYIAISPTSSAATTDSTEENSSQDTVSISNAGRTALATDFGSALRESNAEKKQQAEAAESEKATSPIDQQIERIKEQIKALQEMLAKLEGDNSEAAEQQRKLIQEQILQLSSQIAVLMDKKMRDTQKSAG</sequence>
<dbReference type="InterPro" id="IPR025577">
    <property type="entry name" value="FlxA"/>
</dbReference>
<dbReference type="RefSeq" id="WP_128090111.1">
    <property type="nucleotide sequence ID" value="NZ_CP028435.1"/>
</dbReference>